<evidence type="ECO:0000256" key="2">
    <source>
        <dbReference type="ARBA" id="ARBA00022692"/>
    </source>
</evidence>
<comment type="catalytic activity">
    <reaction evidence="6">
        <text>[GlcNAc-(1-&gt;4)-Mur2Ac(oyl-L-Ala-gamma-D-Glu-L-Lys-D-Ala-D-Ala)](n)-di-trans,octa-cis-undecaprenyl diphosphate + beta-D-GlcNAc-(1-&gt;4)-Mur2Ac(oyl-L-Ala-gamma-D-Glu-L-Lys-D-Ala-D-Ala)-di-trans,octa-cis-undecaprenyl diphosphate = [GlcNAc-(1-&gt;4)-Mur2Ac(oyl-L-Ala-gamma-D-Glu-L-Lys-D-Ala-D-Ala)](n+1)-di-trans,octa-cis-undecaprenyl diphosphate + di-trans,octa-cis-undecaprenyl diphosphate + H(+)</text>
        <dbReference type="Rhea" id="RHEA:23708"/>
        <dbReference type="Rhea" id="RHEA-COMP:9602"/>
        <dbReference type="Rhea" id="RHEA-COMP:9603"/>
        <dbReference type="ChEBI" id="CHEBI:15378"/>
        <dbReference type="ChEBI" id="CHEBI:58405"/>
        <dbReference type="ChEBI" id="CHEBI:60033"/>
        <dbReference type="ChEBI" id="CHEBI:78435"/>
        <dbReference type="EC" id="2.4.99.28"/>
    </reaction>
</comment>
<dbReference type="InParanoid" id="U5DJU2"/>
<evidence type="ECO:0000313" key="8">
    <source>
        <dbReference type="Proteomes" id="UP000016960"/>
    </source>
</evidence>
<dbReference type="AlphaFoldDB" id="U5DJU2"/>
<name>U5DJU2_9CHRO</name>
<dbReference type="PATRIC" id="fig|582515.4.peg.3991"/>
<comment type="similarity">
    <text evidence="6">Belongs to the SEDS family. MrdB/RodA subfamily.</text>
</comment>
<dbReference type="eggNOG" id="COG0772">
    <property type="taxonomic scope" value="Bacteria"/>
</dbReference>
<feature type="transmembrane region" description="Helical" evidence="6">
    <location>
        <begin position="225"/>
        <end position="248"/>
    </location>
</feature>
<dbReference type="GO" id="GO:0032153">
    <property type="term" value="C:cell division site"/>
    <property type="evidence" value="ECO:0007669"/>
    <property type="project" value="TreeGrafter"/>
</dbReference>
<evidence type="ECO:0000313" key="7">
    <source>
        <dbReference type="EMBL" id="ERN39955.1"/>
    </source>
</evidence>
<comment type="pathway">
    <text evidence="6">Cell wall biogenesis; peptidoglycan biosynthesis.</text>
</comment>
<gene>
    <name evidence="6" type="primary">rodA</name>
    <name evidence="7" type="ORF">KR51_00035550</name>
</gene>
<accession>U5DJU2</accession>
<evidence type="ECO:0000256" key="5">
    <source>
        <dbReference type="ARBA" id="ARBA00023136"/>
    </source>
</evidence>
<comment type="subcellular location">
    <subcellularLocation>
        <location evidence="6">Cell membrane</location>
        <topology evidence="6">Multi-pass membrane protein</topology>
    </subcellularLocation>
    <subcellularLocation>
        <location evidence="1">Membrane</location>
        <topology evidence="1">Multi-pass membrane protein</topology>
    </subcellularLocation>
</comment>
<feature type="transmembrane region" description="Helical" evidence="6">
    <location>
        <begin position="187"/>
        <end position="205"/>
    </location>
</feature>
<dbReference type="GO" id="GO:0008360">
    <property type="term" value="P:regulation of cell shape"/>
    <property type="evidence" value="ECO:0007669"/>
    <property type="project" value="UniProtKB-KW"/>
</dbReference>
<dbReference type="GO" id="GO:0008955">
    <property type="term" value="F:peptidoglycan glycosyltransferase activity"/>
    <property type="evidence" value="ECO:0007669"/>
    <property type="project" value="UniProtKB-UniRule"/>
</dbReference>
<dbReference type="InterPro" id="IPR011923">
    <property type="entry name" value="RodA/MrdB"/>
</dbReference>
<keyword evidence="2 6" id="KW-0812">Transmembrane</keyword>
<protein>
    <recommendedName>
        <fullName evidence="6">Peptidoglycan glycosyltransferase RodA</fullName>
        <shortName evidence="6">PGT</shortName>
        <ecNumber evidence="6">2.4.99.28</ecNumber>
    </recommendedName>
    <alternativeName>
        <fullName evidence="6">Cell elongation protein RodA</fullName>
    </alternativeName>
    <alternativeName>
        <fullName evidence="6">Cell wall polymerase</fullName>
    </alternativeName>
    <alternativeName>
        <fullName evidence="6">Peptidoglycan polymerase</fullName>
        <shortName evidence="6">PG polymerase</shortName>
    </alternativeName>
</protein>
<feature type="transmembrane region" description="Helical" evidence="6">
    <location>
        <begin position="164"/>
        <end position="180"/>
    </location>
</feature>
<sequence>MVTSSLPQRFAKFRSGWRHVDWSLLLLSIALVAWGGLAIRSTEIADRSDFALQHWILGGLCLPLVLLVARCRYEVLIRWHWLTYGLVNALLVAVMVAGVSAKGAQRWIPIGGFNIQPSEFAKLGAIVTLAALLHAKPASTLPALFRTLLVVAVPWGLVFLQPDLGTSLVFGAIALGMLYWGNAKLGWLVLMVSPLVAAILFNLYLPGWFAWTALMTLTAWLTLPLRWMSALGALVVNALSGGLGILLWRVLKDYQKDRLILFLEPERDPLGGGYHLIQSRIAIGAGQLWGRGLNEGTQTQLNFIPEQHTDFIFSAIGEELGFIGSIGLLVIFWLICTRLVFIALNAKENFGSLLAVGVLSMLVFQVFVNIGMTVGLAPITGIPLPWVSYGRSAMVTNFLAIALVESVANHSQIRSFFQSGD</sequence>
<keyword evidence="8" id="KW-1185">Reference proteome</keyword>
<keyword evidence="3 6" id="KW-0133">Cell shape</keyword>
<dbReference type="GO" id="GO:0005886">
    <property type="term" value="C:plasma membrane"/>
    <property type="evidence" value="ECO:0007669"/>
    <property type="project" value="UniProtKB-SubCell"/>
</dbReference>
<keyword evidence="6" id="KW-0573">Peptidoglycan synthesis</keyword>
<keyword evidence="4 6" id="KW-1133">Transmembrane helix</keyword>
<dbReference type="EMBL" id="ASSJ01000083">
    <property type="protein sequence ID" value="ERN39955.1"/>
    <property type="molecule type" value="Genomic_DNA"/>
</dbReference>
<dbReference type="NCBIfam" id="NF037961">
    <property type="entry name" value="RodA_shape"/>
    <property type="match status" value="1"/>
</dbReference>
<dbReference type="RefSeq" id="WP_022609174.1">
    <property type="nucleotide sequence ID" value="NZ_ASSJ01000083.1"/>
</dbReference>
<keyword evidence="6" id="KW-0328">Glycosyltransferase</keyword>
<dbReference type="HAMAP" id="MF_02079">
    <property type="entry name" value="PGT_RodA"/>
    <property type="match status" value="1"/>
</dbReference>
<evidence type="ECO:0000256" key="1">
    <source>
        <dbReference type="ARBA" id="ARBA00004141"/>
    </source>
</evidence>
<dbReference type="PANTHER" id="PTHR30474">
    <property type="entry name" value="CELL CYCLE PROTEIN"/>
    <property type="match status" value="1"/>
</dbReference>
<keyword evidence="6" id="KW-0961">Cell wall biogenesis/degradation</keyword>
<comment type="caution">
    <text evidence="7">The sequence shown here is derived from an EMBL/GenBank/DDBJ whole genome shotgun (WGS) entry which is preliminary data.</text>
</comment>
<feature type="transmembrane region" description="Helical" evidence="6">
    <location>
        <begin position="81"/>
        <end position="101"/>
    </location>
</feature>
<dbReference type="InterPro" id="IPR001182">
    <property type="entry name" value="FtsW/RodA"/>
</dbReference>
<dbReference type="Proteomes" id="UP000016960">
    <property type="component" value="Unassembled WGS sequence"/>
</dbReference>
<dbReference type="EC" id="2.4.99.28" evidence="6"/>
<dbReference type="UniPathway" id="UPA00219"/>
<comment type="function">
    <text evidence="6">Peptidoglycan polymerase that is essential for cell wall elongation.</text>
</comment>
<dbReference type="OrthoDB" id="9768187at2"/>
<keyword evidence="6" id="KW-1003">Cell membrane</keyword>
<organism evidence="7 8">
    <name type="scientific">Rubidibacter lacunae KORDI 51-2</name>
    <dbReference type="NCBI Taxonomy" id="582515"/>
    <lineage>
        <taxon>Bacteria</taxon>
        <taxon>Bacillati</taxon>
        <taxon>Cyanobacteriota</taxon>
        <taxon>Cyanophyceae</taxon>
        <taxon>Oscillatoriophycideae</taxon>
        <taxon>Chroococcales</taxon>
        <taxon>Aphanothecaceae</taxon>
        <taxon>Rubidibacter</taxon>
    </lineage>
</organism>
<evidence type="ECO:0000256" key="3">
    <source>
        <dbReference type="ARBA" id="ARBA00022960"/>
    </source>
</evidence>
<dbReference type="GO" id="GO:0071555">
    <property type="term" value="P:cell wall organization"/>
    <property type="evidence" value="ECO:0007669"/>
    <property type="project" value="UniProtKB-KW"/>
</dbReference>
<evidence type="ECO:0000256" key="4">
    <source>
        <dbReference type="ARBA" id="ARBA00022989"/>
    </source>
</evidence>
<dbReference type="PANTHER" id="PTHR30474:SF1">
    <property type="entry name" value="PEPTIDOGLYCAN GLYCOSYLTRANSFERASE MRDB"/>
    <property type="match status" value="1"/>
</dbReference>
<evidence type="ECO:0000256" key="6">
    <source>
        <dbReference type="HAMAP-Rule" id="MF_02079"/>
    </source>
</evidence>
<dbReference type="GO" id="GO:0051301">
    <property type="term" value="P:cell division"/>
    <property type="evidence" value="ECO:0007669"/>
    <property type="project" value="InterPro"/>
</dbReference>
<reference evidence="7 8" key="1">
    <citation type="submission" date="2013-05" db="EMBL/GenBank/DDBJ databases">
        <title>Draft genome sequence of Rubidibacter lacunae KORDI 51-2.</title>
        <authorList>
            <person name="Choi D.H."/>
            <person name="Noh J.H."/>
            <person name="Kwon K.-K."/>
            <person name="Lee J.-H."/>
            <person name="Ryu J.-Y."/>
        </authorList>
    </citation>
    <scope>NUCLEOTIDE SEQUENCE [LARGE SCALE GENOMIC DNA]</scope>
    <source>
        <strain evidence="7 8">KORDI 51-2</strain>
    </source>
</reference>
<dbReference type="STRING" id="582515.KR51_00035550"/>
<keyword evidence="6" id="KW-0808">Transferase</keyword>
<dbReference type="GO" id="GO:0009252">
    <property type="term" value="P:peptidoglycan biosynthetic process"/>
    <property type="evidence" value="ECO:0007669"/>
    <property type="project" value="UniProtKB-UniRule"/>
</dbReference>
<feature type="transmembrane region" description="Helical" evidence="6">
    <location>
        <begin position="20"/>
        <end position="39"/>
    </location>
</feature>
<dbReference type="Pfam" id="PF01098">
    <property type="entry name" value="FTSW_RODA_SPOVE"/>
    <property type="match status" value="1"/>
</dbReference>
<proteinExistence type="inferred from homology"/>
<feature type="transmembrane region" description="Helical" evidence="6">
    <location>
        <begin position="320"/>
        <end position="344"/>
    </location>
</feature>
<dbReference type="NCBIfam" id="TIGR02210">
    <property type="entry name" value="rodA_shape"/>
    <property type="match status" value="1"/>
</dbReference>
<keyword evidence="5 6" id="KW-0472">Membrane</keyword>
<feature type="transmembrane region" description="Helical" evidence="6">
    <location>
        <begin position="51"/>
        <end position="69"/>
    </location>
</feature>
<dbReference type="GO" id="GO:0015648">
    <property type="term" value="F:lipid-linked peptidoglycan transporter activity"/>
    <property type="evidence" value="ECO:0007669"/>
    <property type="project" value="TreeGrafter"/>
</dbReference>